<organism evidence="1 2">
    <name type="scientific">Phlebia brevispora</name>
    <dbReference type="NCBI Taxonomy" id="194682"/>
    <lineage>
        <taxon>Eukaryota</taxon>
        <taxon>Fungi</taxon>
        <taxon>Dikarya</taxon>
        <taxon>Basidiomycota</taxon>
        <taxon>Agaricomycotina</taxon>
        <taxon>Agaricomycetes</taxon>
        <taxon>Polyporales</taxon>
        <taxon>Meruliaceae</taxon>
        <taxon>Phlebia</taxon>
    </lineage>
</organism>
<comment type="caution">
    <text evidence="1">The sequence shown here is derived from an EMBL/GenBank/DDBJ whole genome shotgun (WGS) entry which is preliminary data.</text>
</comment>
<gene>
    <name evidence="1" type="ORF">NM688_g556</name>
</gene>
<keyword evidence="2" id="KW-1185">Reference proteome</keyword>
<sequence length="572" mass="61514">MLTSATPHVARNNRVVIESLTGIPSGFKDMGPAKGDTDVTLYIVLTEGNLNGLMTTLDGVSTPGSASYGKYVNTMQLFQFLVPTPQAVADVTAWVDSIQEKVVARKYLNSWFQIKIPVSKANQLLAAEFHVYEDTNTKETVIRTLSYSIPDNLVNHVDFVYPTIHFDHSFPNDPLPDPDPSAGRDDLKADRCDPKAVTPYCLQQLYGIPRTLITTGTQRLGVIGHNEEYANKEDLKSFLERFRPDLDLDKPNVKTLIDFNFKSVDGGQNIQELNEAGIEADLDMQYTIGVAPGIPVAFISVGSDTTTGIPSYLRWIYALLVEVDNHLPKVISLSYGTDERYLTPRVARKICNGFAALAMRGVSVISASGDGGVGGAIDQDRQNCVDFVPTTAACPYITSVGATTLVDGSSGNTLPAESGASLSSGGFSNYFTTPAYQNTAIQDYLSSAGLPNEYDGKFNRQGRGFPDVSAAGENIAYVWRGQVDTGDGTSASAPIFASVIALINNARAQGGKSPLGFLNPFLYQNPHLFNDITSGNNPGCNTEGFSAVAGWDPVTGLGTPKFEALKDAALKL</sequence>
<accession>A0ACC1TE73</accession>
<dbReference type="Proteomes" id="UP001148662">
    <property type="component" value="Unassembled WGS sequence"/>
</dbReference>
<protein>
    <submittedName>
        <fullName evidence="1">Uncharacterized protein</fullName>
    </submittedName>
</protein>
<proteinExistence type="predicted"/>
<evidence type="ECO:0000313" key="2">
    <source>
        <dbReference type="Proteomes" id="UP001148662"/>
    </source>
</evidence>
<reference evidence="1" key="1">
    <citation type="submission" date="2022-07" db="EMBL/GenBank/DDBJ databases">
        <title>Genome Sequence of Phlebia brevispora.</title>
        <authorList>
            <person name="Buettner E."/>
        </authorList>
    </citation>
    <scope>NUCLEOTIDE SEQUENCE</scope>
    <source>
        <strain evidence="1">MPL23</strain>
    </source>
</reference>
<name>A0ACC1TE73_9APHY</name>
<dbReference type="EMBL" id="JANHOG010000047">
    <property type="protein sequence ID" value="KAJ3559072.1"/>
    <property type="molecule type" value="Genomic_DNA"/>
</dbReference>
<evidence type="ECO:0000313" key="1">
    <source>
        <dbReference type="EMBL" id="KAJ3559072.1"/>
    </source>
</evidence>